<reference evidence="12" key="1">
    <citation type="journal article" date="2013" name="Nature">
        <title>Draft genome of the wheat A-genome progenitor Triticum urartu.</title>
        <authorList>
            <person name="Ling H.Q."/>
            <person name="Zhao S."/>
            <person name="Liu D."/>
            <person name="Wang J."/>
            <person name="Sun H."/>
            <person name="Zhang C."/>
            <person name="Fan H."/>
            <person name="Li D."/>
            <person name="Dong L."/>
            <person name="Tao Y."/>
            <person name="Gao C."/>
            <person name="Wu H."/>
            <person name="Li Y."/>
            <person name="Cui Y."/>
            <person name="Guo X."/>
            <person name="Zheng S."/>
            <person name="Wang B."/>
            <person name="Yu K."/>
            <person name="Liang Q."/>
            <person name="Yang W."/>
            <person name="Lou X."/>
            <person name="Chen J."/>
            <person name="Feng M."/>
            <person name="Jian J."/>
            <person name="Zhang X."/>
            <person name="Luo G."/>
            <person name="Jiang Y."/>
            <person name="Liu J."/>
            <person name="Wang Z."/>
            <person name="Sha Y."/>
            <person name="Zhang B."/>
            <person name="Wu H."/>
            <person name="Tang D."/>
            <person name="Shen Q."/>
            <person name="Xue P."/>
            <person name="Zou S."/>
            <person name="Wang X."/>
            <person name="Liu X."/>
            <person name="Wang F."/>
            <person name="Yang Y."/>
            <person name="An X."/>
            <person name="Dong Z."/>
            <person name="Zhang K."/>
            <person name="Zhang X."/>
            <person name="Luo M.C."/>
            <person name="Dvorak J."/>
            <person name="Tong Y."/>
            <person name="Wang J."/>
            <person name="Yang H."/>
            <person name="Li Z."/>
            <person name="Wang D."/>
            <person name="Zhang A."/>
            <person name="Wang J."/>
        </authorList>
    </citation>
    <scope>NUCLEOTIDE SEQUENCE</scope>
    <source>
        <strain evidence="12">cv. G1812</strain>
    </source>
</reference>
<dbReference type="PANTHER" id="PTHR24223">
    <property type="entry name" value="ATP-BINDING CASSETTE SUB-FAMILY C"/>
    <property type="match status" value="1"/>
</dbReference>
<dbReference type="InterPro" id="IPR036640">
    <property type="entry name" value="ABC1_TM_sf"/>
</dbReference>
<keyword evidence="3" id="KW-0813">Transport</keyword>
<dbReference type="EnsemblPlants" id="TuG1812G0100004414.01.T07">
    <property type="protein sequence ID" value="TuG1812G0100004414.01.T07"/>
    <property type="gene ID" value="TuG1812G0100004414.01"/>
</dbReference>
<keyword evidence="5" id="KW-0547">Nucleotide-binding</keyword>
<evidence type="ECO:0000256" key="7">
    <source>
        <dbReference type="ARBA" id="ARBA00022989"/>
    </source>
</evidence>
<keyword evidence="4 9" id="KW-0812">Transmembrane</keyword>
<evidence type="ECO:0000256" key="6">
    <source>
        <dbReference type="ARBA" id="ARBA00022840"/>
    </source>
</evidence>
<dbReference type="Gramene" id="TuG1812G0100004414.01.T07">
    <property type="protein sequence ID" value="TuG1812G0100004414.01.T07"/>
    <property type="gene ID" value="TuG1812G0100004414.01"/>
</dbReference>
<dbReference type="GO" id="GO:0016020">
    <property type="term" value="C:membrane"/>
    <property type="evidence" value="ECO:0007669"/>
    <property type="project" value="UniProtKB-SubCell"/>
</dbReference>
<dbReference type="GO" id="GO:0005524">
    <property type="term" value="F:ATP binding"/>
    <property type="evidence" value="ECO:0007669"/>
    <property type="project" value="UniProtKB-KW"/>
</dbReference>
<feature type="transmembrane region" description="Helical" evidence="9">
    <location>
        <begin position="504"/>
        <end position="525"/>
    </location>
</feature>
<feature type="transmembrane region" description="Helical" evidence="9">
    <location>
        <begin position="28"/>
        <end position="52"/>
    </location>
</feature>
<feature type="transmembrane region" description="Helical" evidence="9">
    <location>
        <begin position="143"/>
        <end position="163"/>
    </location>
</feature>
<feature type="transmembrane region" description="Helical" evidence="9">
    <location>
        <begin position="175"/>
        <end position="196"/>
    </location>
</feature>
<evidence type="ECO:0000256" key="3">
    <source>
        <dbReference type="ARBA" id="ARBA00022448"/>
    </source>
</evidence>
<evidence type="ECO:0000256" key="9">
    <source>
        <dbReference type="SAM" id="Phobius"/>
    </source>
</evidence>
<evidence type="ECO:0000256" key="4">
    <source>
        <dbReference type="ARBA" id="ARBA00022692"/>
    </source>
</evidence>
<dbReference type="AlphaFoldDB" id="A0A8R7P6V4"/>
<feature type="domain" description="ABC transmembrane type-1" evidence="10">
    <location>
        <begin position="328"/>
        <end position="563"/>
    </location>
</feature>
<sequence>MGFKPLEWYCQPVKDGAWSHAVESAFGAYTPCGIDTMVVCISYLTLFGVCFYRTWRTTKDYKVQRYKLRSPYFNYLLGLLVVYCIAEPLYRIATGTSIMNLDGQSGLAPFEITSLVIESAAWCCMLIMLLLETKIYITELRWYIRFVVIYVLVGKAAMFNLVLPVRQYYSSSSIFYLYCSEIICQCIFGILMLVYLPSLDPYPGYTPIRSEVLVDNTDYEPLPGGEQICPERHANIFSWIFFSWVTPLMQQGYRRPITDNDIWKLDNWDETETLYSRFQKCWNDELQKPKPWLLRALHSSLGGRFWLGGFFKIGNDASQFVGPTVLSLLLELLGVLAEAQYFQNVTRAGFRLRSTLIAAVFRKSLRLTNDSRKKFASGRITNLISTDAESLQQVCQQLHNLWSAPFRIVIAMALLYAQLGPAALVGAIMLALLFPIQTVIISKMEKLTKEGLQRTDRRISLMNEILAAMDTVKCYAWEQSFQSKVQDIRDDELSWFRSAQLLDALNSFILNSIPVVVTVVSFGVYSLMGGELTAAKAFTSLSLFAVLRFPLFLLPNLITQAVNSKISLKRLEDLLLADERILLPNPPIDPELPAISIKNGNFSWELQAERPTLSNINLDVPVGSLVAIVGSTGEGKTSLISAMLGEIPPVSGSDTSVVIHGSVAYVPQVSWIFNATVRYNILIAIVLLIEPFMTVRRIFCDVYRYGITYCLGLHSNLQAMGEQ</sequence>
<dbReference type="InterPro" id="IPR050173">
    <property type="entry name" value="ABC_transporter_C-like"/>
</dbReference>
<reference evidence="11" key="2">
    <citation type="submission" date="2018-03" db="EMBL/GenBank/DDBJ databases">
        <title>The Triticum urartu genome reveals the dynamic nature of wheat genome evolution.</title>
        <authorList>
            <person name="Ling H."/>
            <person name="Ma B."/>
            <person name="Shi X."/>
            <person name="Liu H."/>
            <person name="Dong L."/>
            <person name="Sun H."/>
            <person name="Cao Y."/>
            <person name="Gao Q."/>
            <person name="Zheng S."/>
            <person name="Li Y."/>
            <person name="Yu Y."/>
            <person name="Du H."/>
            <person name="Qi M."/>
            <person name="Li Y."/>
            <person name="Yu H."/>
            <person name="Cui Y."/>
            <person name="Wang N."/>
            <person name="Chen C."/>
            <person name="Wu H."/>
            <person name="Zhao Y."/>
            <person name="Zhang J."/>
            <person name="Li Y."/>
            <person name="Zhou W."/>
            <person name="Zhang B."/>
            <person name="Hu W."/>
            <person name="Eijk M."/>
            <person name="Tang J."/>
            <person name="Witsenboer H."/>
            <person name="Zhao S."/>
            <person name="Li Z."/>
            <person name="Zhang A."/>
            <person name="Wang D."/>
            <person name="Liang C."/>
        </authorList>
    </citation>
    <scope>NUCLEOTIDE SEQUENCE [LARGE SCALE GENOMIC DNA]</scope>
    <source>
        <strain evidence="11">cv. G1812</strain>
    </source>
</reference>
<dbReference type="SUPFAM" id="SSF52540">
    <property type="entry name" value="P-loop containing nucleoside triphosphate hydrolases"/>
    <property type="match status" value="1"/>
</dbReference>
<gene>
    <name evidence="11" type="primary">LOC125529464</name>
</gene>
<feature type="transmembrane region" description="Helical" evidence="9">
    <location>
        <begin position="112"/>
        <end position="131"/>
    </location>
</feature>
<evidence type="ECO:0000256" key="8">
    <source>
        <dbReference type="ARBA" id="ARBA00023136"/>
    </source>
</evidence>
<comment type="subcellular location">
    <subcellularLocation>
        <location evidence="1">Membrane</location>
        <topology evidence="1">Multi-pass membrane protein</topology>
    </subcellularLocation>
</comment>
<dbReference type="GO" id="GO:0140359">
    <property type="term" value="F:ABC-type transporter activity"/>
    <property type="evidence" value="ECO:0007669"/>
    <property type="project" value="InterPro"/>
</dbReference>
<dbReference type="GO" id="GO:0016887">
    <property type="term" value="F:ATP hydrolysis activity"/>
    <property type="evidence" value="ECO:0007669"/>
    <property type="project" value="InterPro"/>
</dbReference>
<dbReference type="InterPro" id="IPR003439">
    <property type="entry name" value="ABC_transporter-like_ATP-bd"/>
</dbReference>
<evidence type="ECO:0000313" key="11">
    <source>
        <dbReference type="EnsemblPlants" id="TuG1812G0100004414.01.T07"/>
    </source>
</evidence>
<protein>
    <recommendedName>
        <fullName evidence="10">ABC transmembrane type-1 domain-containing protein</fullName>
    </recommendedName>
</protein>
<dbReference type="FunFam" id="1.20.1560.10:FF:000024">
    <property type="entry name" value="ABC transporter C family member 2"/>
    <property type="match status" value="1"/>
</dbReference>
<keyword evidence="6" id="KW-0067">ATP-binding</keyword>
<feature type="transmembrane region" description="Helical" evidence="9">
    <location>
        <begin position="72"/>
        <end position="92"/>
    </location>
</feature>
<dbReference type="PROSITE" id="PS50929">
    <property type="entry name" value="ABC_TM1F"/>
    <property type="match status" value="1"/>
</dbReference>
<keyword evidence="8 9" id="KW-0472">Membrane</keyword>
<dbReference type="PANTHER" id="PTHR24223:SF456">
    <property type="entry name" value="MULTIDRUG RESISTANCE-ASSOCIATED PROTEIN LETHAL(2)03659"/>
    <property type="match status" value="1"/>
</dbReference>
<evidence type="ECO:0000256" key="2">
    <source>
        <dbReference type="ARBA" id="ARBA00009726"/>
    </source>
</evidence>
<comment type="similarity">
    <text evidence="2">Belongs to the ABC transporter superfamily. ABCC family. Conjugate transporter (TC 3.A.1.208) subfamily.</text>
</comment>
<keyword evidence="12" id="KW-1185">Reference proteome</keyword>
<dbReference type="SUPFAM" id="SSF90123">
    <property type="entry name" value="ABC transporter transmembrane region"/>
    <property type="match status" value="1"/>
</dbReference>
<reference evidence="11" key="3">
    <citation type="submission" date="2022-06" db="UniProtKB">
        <authorList>
            <consortium name="EnsemblPlants"/>
        </authorList>
    </citation>
    <scope>IDENTIFICATION</scope>
</reference>
<dbReference type="InterPro" id="IPR027417">
    <property type="entry name" value="P-loop_NTPase"/>
</dbReference>
<dbReference type="Pfam" id="PF00664">
    <property type="entry name" value="ABC_membrane"/>
    <property type="match status" value="1"/>
</dbReference>
<feature type="transmembrane region" description="Helical" evidence="9">
    <location>
        <begin position="408"/>
        <end position="434"/>
    </location>
</feature>
<proteinExistence type="inferred from homology"/>
<feature type="transmembrane region" description="Helical" evidence="9">
    <location>
        <begin position="537"/>
        <end position="558"/>
    </location>
</feature>
<accession>A0A8R7P6V4</accession>
<evidence type="ECO:0000259" key="10">
    <source>
        <dbReference type="PROSITE" id="PS50929"/>
    </source>
</evidence>
<organism evidence="11 12">
    <name type="scientific">Triticum urartu</name>
    <name type="common">Red wild einkorn</name>
    <name type="synonym">Crithodium urartu</name>
    <dbReference type="NCBI Taxonomy" id="4572"/>
    <lineage>
        <taxon>Eukaryota</taxon>
        <taxon>Viridiplantae</taxon>
        <taxon>Streptophyta</taxon>
        <taxon>Embryophyta</taxon>
        <taxon>Tracheophyta</taxon>
        <taxon>Spermatophyta</taxon>
        <taxon>Magnoliopsida</taxon>
        <taxon>Liliopsida</taxon>
        <taxon>Poales</taxon>
        <taxon>Poaceae</taxon>
        <taxon>BOP clade</taxon>
        <taxon>Pooideae</taxon>
        <taxon>Triticodae</taxon>
        <taxon>Triticeae</taxon>
        <taxon>Triticinae</taxon>
        <taxon>Triticum</taxon>
    </lineage>
</organism>
<keyword evidence="7 9" id="KW-1133">Transmembrane helix</keyword>
<dbReference type="Gene3D" id="1.20.1560.10">
    <property type="entry name" value="ABC transporter type 1, transmembrane domain"/>
    <property type="match status" value="1"/>
</dbReference>
<name>A0A8R7P6V4_TRIUA</name>
<dbReference type="CDD" id="cd18579">
    <property type="entry name" value="ABC_6TM_ABCC_D1"/>
    <property type="match status" value="1"/>
</dbReference>
<evidence type="ECO:0000313" key="12">
    <source>
        <dbReference type="Proteomes" id="UP000015106"/>
    </source>
</evidence>
<evidence type="ECO:0000256" key="1">
    <source>
        <dbReference type="ARBA" id="ARBA00004141"/>
    </source>
</evidence>
<evidence type="ECO:0000256" key="5">
    <source>
        <dbReference type="ARBA" id="ARBA00022741"/>
    </source>
</evidence>
<dbReference type="Gene3D" id="3.40.50.300">
    <property type="entry name" value="P-loop containing nucleotide triphosphate hydrolases"/>
    <property type="match status" value="1"/>
</dbReference>
<dbReference type="InterPro" id="IPR011527">
    <property type="entry name" value="ABC1_TM_dom"/>
</dbReference>
<dbReference type="Proteomes" id="UP000015106">
    <property type="component" value="Chromosome 1"/>
</dbReference>
<dbReference type="InterPro" id="IPR044746">
    <property type="entry name" value="ABCC_6TM_D1"/>
</dbReference>
<dbReference type="Pfam" id="PF00005">
    <property type="entry name" value="ABC_tran"/>
    <property type="match status" value="1"/>
</dbReference>